<evidence type="ECO:0000256" key="1">
    <source>
        <dbReference type="ARBA" id="ARBA00004370"/>
    </source>
</evidence>
<dbReference type="PANTHER" id="PTHR30483">
    <property type="entry name" value="LEUCINE-SPECIFIC-BINDING PROTEIN"/>
    <property type="match status" value="1"/>
</dbReference>
<dbReference type="EnsemblBacteria" id="ABM80474">
    <property type="protein sequence ID" value="ABM80474"/>
    <property type="gene ID" value="Hbut_0616"/>
</dbReference>
<dbReference type="eggNOG" id="arCOG01021">
    <property type="taxonomic scope" value="Archaea"/>
</dbReference>
<gene>
    <name evidence="7" type="ordered locus">Hbut_0616</name>
</gene>
<keyword evidence="4 5" id="KW-0472">Membrane</keyword>
<dbReference type="HOGENOM" id="CLU_027128_5_1_2"/>
<dbReference type="GO" id="GO:0016020">
    <property type="term" value="C:membrane"/>
    <property type="evidence" value="ECO:0007669"/>
    <property type="project" value="UniProtKB-SubCell"/>
</dbReference>
<dbReference type="GeneID" id="4782308"/>
<sequence length="441" mass="47279">MKGFRAISIYVVVGLLILGLLVGLAVGYFIGGGGGESKSATSTPAFNESSSVNFTAAGGGLQGEIPIGILLPQTGSLAQDGRDNIKAAKLAIEDFNKLLESIGAPFRFKAIVADSGTDPNKALAALQTLYNQHHVQIVVGTDSSWVLSGVMSFANEHHIVMISPASTSPALALKDYIFRIVGNDKGQGKALAALVHNNGFNAAVVIFRDEAYGRGIAEAFKENFEALGGTAVLVPYNPQKSDYAPEVQKLASEVEKLLNEGKNVAVIIVAFETDGINILSHAADIPVLSQVKWFASESIRSPALLKAPDKVRQFLAKVELEGTFPIPPKSPLGEWFEKHFEEVYGHPPESPFSPYAYDAAYLACLAVTIAGKYDGTVIAKVLPEVAKNYYGVTGWKLLDENGDLKYQEYSIWKYVCEGGSCEFIDIAIYDPQSGKIQQIAG</sequence>
<feature type="domain" description="Receptor ligand binding region" evidence="6">
    <location>
        <begin position="87"/>
        <end position="414"/>
    </location>
</feature>
<keyword evidence="3 5" id="KW-1133">Transmembrane helix</keyword>
<keyword evidence="8" id="KW-1185">Reference proteome</keyword>
<accession>A2BKG3</accession>
<evidence type="ECO:0000313" key="7">
    <source>
        <dbReference type="EMBL" id="ABM80474.1"/>
    </source>
</evidence>
<name>A2BKG3_HYPBU</name>
<dbReference type="RefSeq" id="WP_011821792.1">
    <property type="nucleotide sequence ID" value="NC_008818.1"/>
</dbReference>
<dbReference type="InterPro" id="IPR001828">
    <property type="entry name" value="ANF_lig-bd_rcpt"/>
</dbReference>
<feature type="transmembrane region" description="Helical" evidence="5">
    <location>
        <begin position="7"/>
        <end position="30"/>
    </location>
</feature>
<dbReference type="PANTHER" id="PTHR30483:SF40">
    <property type="entry name" value="HISTIDINE KINASE"/>
    <property type="match status" value="1"/>
</dbReference>
<dbReference type="SUPFAM" id="SSF53822">
    <property type="entry name" value="Periplasmic binding protein-like I"/>
    <property type="match status" value="1"/>
</dbReference>
<comment type="subcellular location">
    <subcellularLocation>
        <location evidence="1">Membrane</location>
    </subcellularLocation>
</comment>
<evidence type="ECO:0000256" key="3">
    <source>
        <dbReference type="ARBA" id="ARBA00022989"/>
    </source>
</evidence>
<evidence type="ECO:0000259" key="6">
    <source>
        <dbReference type="Pfam" id="PF01094"/>
    </source>
</evidence>
<evidence type="ECO:0000256" key="5">
    <source>
        <dbReference type="SAM" id="Phobius"/>
    </source>
</evidence>
<dbReference type="InterPro" id="IPR051010">
    <property type="entry name" value="BCAA_transport"/>
</dbReference>
<dbReference type="EMBL" id="CP000493">
    <property type="protein sequence ID" value="ABM80474.1"/>
    <property type="molecule type" value="Genomic_DNA"/>
</dbReference>
<dbReference type="Proteomes" id="UP000002593">
    <property type="component" value="Chromosome"/>
</dbReference>
<keyword evidence="2 5" id="KW-0812">Transmembrane</keyword>
<evidence type="ECO:0000313" key="8">
    <source>
        <dbReference type="Proteomes" id="UP000002593"/>
    </source>
</evidence>
<dbReference type="OrthoDB" id="21336at2157"/>
<dbReference type="InterPro" id="IPR028082">
    <property type="entry name" value="Peripla_BP_I"/>
</dbReference>
<protein>
    <submittedName>
        <fullName evidence="7">ABC-type branched-chain amino acid transport, periplasmic component</fullName>
    </submittedName>
</protein>
<reference evidence="7 8" key="1">
    <citation type="journal article" date="2007" name="Archaea">
        <title>The genome of Hyperthermus butylicus: a sulfur-reducing, peptide fermenting, neutrophilic Crenarchaeote growing up to 108 degrees C.</title>
        <authorList>
            <person name="Brugger K."/>
            <person name="Chen L."/>
            <person name="Stark M."/>
            <person name="Zibat A."/>
            <person name="Redder P."/>
            <person name="Ruepp A."/>
            <person name="Awayez M."/>
            <person name="She Q."/>
            <person name="Garrett R.A."/>
            <person name="Klenk H.P."/>
        </authorList>
    </citation>
    <scope>NUCLEOTIDE SEQUENCE [LARGE SCALE GENOMIC DNA]</scope>
    <source>
        <strain evidence="8">DSM 5456 / JCM 9403 / PLM1-5</strain>
    </source>
</reference>
<dbReference type="CDD" id="cd06346">
    <property type="entry name" value="PBP1_ABC_ligand_binding-like"/>
    <property type="match status" value="1"/>
</dbReference>
<dbReference type="Gene3D" id="3.40.50.2300">
    <property type="match status" value="2"/>
</dbReference>
<dbReference type="KEGG" id="hbu:Hbut_0616"/>
<dbReference type="Pfam" id="PF01094">
    <property type="entry name" value="ANF_receptor"/>
    <property type="match status" value="1"/>
</dbReference>
<proteinExistence type="predicted"/>
<dbReference type="AlphaFoldDB" id="A2BKG3"/>
<dbReference type="STRING" id="415426.Hbut_0616"/>
<evidence type="ECO:0000256" key="4">
    <source>
        <dbReference type="ARBA" id="ARBA00023136"/>
    </source>
</evidence>
<organism evidence="7 8">
    <name type="scientific">Hyperthermus butylicus (strain DSM 5456 / JCM 9403 / PLM1-5)</name>
    <dbReference type="NCBI Taxonomy" id="415426"/>
    <lineage>
        <taxon>Archaea</taxon>
        <taxon>Thermoproteota</taxon>
        <taxon>Thermoprotei</taxon>
        <taxon>Desulfurococcales</taxon>
        <taxon>Pyrodictiaceae</taxon>
        <taxon>Hyperthermus</taxon>
    </lineage>
</organism>
<evidence type="ECO:0000256" key="2">
    <source>
        <dbReference type="ARBA" id="ARBA00022692"/>
    </source>
</evidence>